<feature type="chain" id="PRO_5045818867" evidence="1">
    <location>
        <begin position="28"/>
        <end position="346"/>
    </location>
</feature>
<dbReference type="EMBL" id="CP104067">
    <property type="protein sequence ID" value="WAH40151.1"/>
    <property type="molecule type" value="Genomic_DNA"/>
</dbReference>
<gene>
    <name evidence="2" type="ORF">NZD89_17400</name>
</gene>
<name>A0ABY6ZDD8_9BACL</name>
<proteinExistence type="predicted"/>
<dbReference type="PROSITE" id="PS51257">
    <property type="entry name" value="PROKAR_LIPOPROTEIN"/>
    <property type="match status" value="1"/>
</dbReference>
<feature type="signal peptide" evidence="1">
    <location>
        <begin position="1"/>
        <end position="27"/>
    </location>
</feature>
<evidence type="ECO:0000313" key="2">
    <source>
        <dbReference type="EMBL" id="WAH40151.1"/>
    </source>
</evidence>
<accession>A0ABY6ZDD8</accession>
<keyword evidence="1" id="KW-0732">Signal</keyword>
<evidence type="ECO:0000256" key="1">
    <source>
        <dbReference type="SAM" id="SignalP"/>
    </source>
</evidence>
<dbReference type="Proteomes" id="UP001164761">
    <property type="component" value="Chromosome"/>
</dbReference>
<protein>
    <submittedName>
        <fullName evidence="2">Uncharacterized protein</fullName>
    </submittedName>
</protein>
<evidence type="ECO:0000313" key="3">
    <source>
        <dbReference type="Proteomes" id="UP001164761"/>
    </source>
</evidence>
<organism evidence="2 3">
    <name type="scientific">Alicyclobacillus fastidiosus</name>
    <dbReference type="NCBI Taxonomy" id="392011"/>
    <lineage>
        <taxon>Bacteria</taxon>
        <taxon>Bacillati</taxon>
        <taxon>Bacillota</taxon>
        <taxon>Bacilli</taxon>
        <taxon>Bacillales</taxon>
        <taxon>Alicyclobacillaceae</taxon>
        <taxon>Alicyclobacillus</taxon>
    </lineage>
</organism>
<dbReference type="RefSeq" id="WP_268004048.1">
    <property type="nucleotide sequence ID" value="NZ_CP104067.1"/>
</dbReference>
<reference evidence="2" key="1">
    <citation type="submission" date="2022-08" db="EMBL/GenBank/DDBJ databases">
        <title>Alicyclobacillus fastidiosus DSM 17978, complete genome.</title>
        <authorList>
            <person name="Wang Q."/>
            <person name="Cai R."/>
            <person name="Wang Z."/>
        </authorList>
    </citation>
    <scope>NUCLEOTIDE SEQUENCE</scope>
    <source>
        <strain evidence="2">DSM 17978</strain>
    </source>
</reference>
<sequence length="346" mass="36092">MTRKNRIRFVAAGASICSIGIVSGCGAPDLSAMQPHVQKQAAAVLVVGNPNFMPTTPLTNTVPDNPMVLETVETTSTSFLEKANEVLKNSEVTTCVVAVDDAGPLATDISQLTQKYANVHFDILSNRAATGVGGSNVAMVYLDENATDFAIGWLAGVWANNLVKTQQLTLQPAIGYSVKGVSVNAQKAFFAGLYTVDPAAQVVPMVPVNGPNAVPLIYPTVSAVVVGGTVPQSVAQSIGANAPFLFDLTGGTVSAPAPSIRPGHLDSSQVANRLAQIPKGGWQAGDDPVVDPNCVDINPQLMPPGVVSAWKSLSQSLEQSPNTWQSDYAKLPTSTQILLKSKFGVA</sequence>
<keyword evidence="3" id="KW-1185">Reference proteome</keyword>